<organism evidence="2">
    <name type="scientific">Spathaspora passalidarum (strain NRRL Y-27907 / 11-Y1)</name>
    <dbReference type="NCBI Taxonomy" id="619300"/>
    <lineage>
        <taxon>Eukaryota</taxon>
        <taxon>Fungi</taxon>
        <taxon>Dikarya</taxon>
        <taxon>Ascomycota</taxon>
        <taxon>Saccharomycotina</taxon>
        <taxon>Pichiomycetes</taxon>
        <taxon>Debaryomycetaceae</taxon>
        <taxon>Spathaspora</taxon>
    </lineage>
</organism>
<dbReference type="KEGG" id="spaa:SPAPADRAFT_60919"/>
<sequence>MARISEKFETRNYATCRNTRILEYSAIGMISYISEVYPPKSLYKLRIAFLDLE</sequence>
<dbReference type="AlphaFoldDB" id="G3AKB6"/>
<evidence type="ECO:0000313" key="1">
    <source>
        <dbReference type="EMBL" id="EGW33575.1"/>
    </source>
</evidence>
<proteinExistence type="predicted"/>
<gene>
    <name evidence="1" type="ORF">SPAPADRAFT_60919</name>
</gene>
<protein>
    <submittedName>
        <fullName evidence="1">Uncharacterized protein</fullName>
    </submittedName>
</protein>
<dbReference type="HOGENOM" id="CLU_3070175_0_0_1"/>
<accession>G3AKB6</accession>
<dbReference type="RefSeq" id="XP_007375090.1">
    <property type="nucleotide sequence ID" value="XM_007375028.1"/>
</dbReference>
<name>G3AKB6_SPAPN</name>
<dbReference type="EMBL" id="GL996501">
    <property type="protein sequence ID" value="EGW33575.1"/>
    <property type="molecule type" value="Genomic_DNA"/>
</dbReference>
<reference evidence="1 2" key="1">
    <citation type="journal article" date="2011" name="Proc. Natl. Acad. Sci. U.S.A.">
        <title>Comparative genomics of xylose-fermenting fungi for enhanced biofuel production.</title>
        <authorList>
            <person name="Wohlbach D.J."/>
            <person name="Kuo A."/>
            <person name="Sato T.K."/>
            <person name="Potts K.M."/>
            <person name="Salamov A.A."/>
            <person name="LaButti K.M."/>
            <person name="Sun H."/>
            <person name="Clum A."/>
            <person name="Pangilinan J.L."/>
            <person name="Lindquist E.A."/>
            <person name="Lucas S."/>
            <person name="Lapidus A."/>
            <person name="Jin M."/>
            <person name="Gunawan C."/>
            <person name="Balan V."/>
            <person name="Dale B.E."/>
            <person name="Jeffries T.W."/>
            <person name="Zinkel R."/>
            <person name="Barry K.W."/>
            <person name="Grigoriev I.V."/>
            <person name="Gasch A.P."/>
        </authorList>
    </citation>
    <scope>NUCLEOTIDE SEQUENCE [LARGE SCALE GENOMIC DNA]</scope>
    <source>
        <strain evidence="2">NRRL Y-27907 / 11-Y1</strain>
    </source>
</reference>
<dbReference type="InParanoid" id="G3AKB6"/>
<keyword evidence="2" id="KW-1185">Reference proteome</keyword>
<evidence type="ECO:0000313" key="2">
    <source>
        <dbReference type="Proteomes" id="UP000000709"/>
    </source>
</evidence>
<dbReference type="Proteomes" id="UP000000709">
    <property type="component" value="Unassembled WGS sequence"/>
</dbReference>
<dbReference type="GeneID" id="18873632"/>